<evidence type="ECO:0000313" key="3">
    <source>
        <dbReference type="Proteomes" id="UP000054538"/>
    </source>
</evidence>
<dbReference type="Pfam" id="PF01926">
    <property type="entry name" value="MMR_HSR1"/>
    <property type="match status" value="1"/>
</dbReference>
<dbReference type="GO" id="GO:0005525">
    <property type="term" value="F:GTP binding"/>
    <property type="evidence" value="ECO:0007669"/>
    <property type="project" value="InterPro"/>
</dbReference>
<keyword evidence="3" id="KW-1185">Reference proteome</keyword>
<feature type="domain" description="G" evidence="1">
    <location>
        <begin position="19"/>
        <end position="119"/>
    </location>
</feature>
<name>A0A0D0E457_9AGAM</name>
<evidence type="ECO:0000259" key="1">
    <source>
        <dbReference type="Pfam" id="PF01926"/>
    </source>
</evidence>
<protein>
    <recommendedName>
        <fullName evidence="1">G domain-containing protein</fullName>
    </recommendedName>
</protein>
<dbReference type="HOGENOM" id="CLU_050405_0_0_1"/>
<dbReference type="Proteomes" id="UP000054538">
    <property type="component" value="Unassembled WGS sequence"/>
</dbReference>
<organism evidence="2 3">
    <name type="scientific">Paxillus rubicundulus Ve08.2h10</name>
    <dbReference type="NCBI Taxonomy" id="930991"/>
    <lineage>
        <taxon>Eukaryota</taxon>
        <taxon>Fungi</taxon>
        <taxon>Dikarya</taxon>
        <taxon>Basidiomycota</taxon>
        <taxon>Agaricomycotina</taxon>
        <taxon>Agaricomycetes</taxon>
        <taxon>Agaricomycetidae</taxon>
        <taxon>Boletales</taxon>
        <taxon>Paxilineae</taxon>
        <taxon>Paxillaceae</taxon>
        <taxon>Paxillus</taxon>
    </lineage>
</organism>
<dbReference type="Gene3D" id="3.40.50.300">
    <property type="entry name" value="P-loop containing nucleotide triphosphate hydrolases"/>
    <property type="match status" value="1"/>
</dbReference>
<reference evidence="3" key="2">
    <citation type="submission" date="2015-01" db="EMBL/GenBank/DDBJ databases">
        <title>Evolutionary Origins and Diversification of the Mycorrhizal Mutualists.</title>
        <authorList>
            <consortium name="DOE Joint Genome Institute"/>
            <consortium name="Mycorrhizal Genomics Consortium"/>
            <person name="Kohler A."/>
            <person name="Kuo A."/>
            <person name="Nagy L.G."/>
            <person name="Floudas D."/>
            <person name="Copeland A."/>
            <person name="Barry K.W."/>
            <person name="Cichocki N."/>
            <person name="Veneault-Fourrey C."/>
            <person name="LaButti K."/>
            <person name="Lindquist E.A."/>
            <person name="Lipzen A."/>
            <person name="Lundell T."/>
            <person name="Morin E."/>
            <person name="Murat C."/>
            <person name="Riley R."/>
            <person name="Ohm R."/>
            <person name="Sun H."/>
            <person name="Tunlid A."/>
            <person name="Henrissat B."/>
            <person name="Grigoriev I.V."/>
            <person name="Hibbett D.S."/>
            <person name="Martin F."/>
        </authorList>
    </citation>
    <scope>NUCLEOTIDE SEQUENCE [LARGE SCALE GENOMIC DNA]</scope>
    <source>
        <strain evidence="3">Ve08.2h10</strain>
    </source>
</reference>
<dbReference type="InterPro" id="IPR027417">
    <property type="entry name" value="P-loop_NTPase"/>
</dbReference>
<dbReference type="SUPFAM" id="SSF52540">
    <property type="entry name" value="P-loop containing nucleoside triphosphate hydrolases"/>
    <property type="match status" value="1"/>
</dbReference>
<dbReference type="AlphaFoldDB" id="A0A0D0E457"/>
<reference evidence="2 3" key="1">
    <citation type="submission" date="2014-04" db="EMBL/GenBank/DDBJ databases">
        <authorList>
            <consortium name="DOE Joint Genome Institute"/>
            <person name="Kuo A."/>
            <person name="Kohler A."/>
            <person name="Jargeat P."/>
            <person name="Nagy L.G."/>
            <person name="Floudas D."/>
            <person name="Copeland A."/>
            <person name="Barry K.W."/>
            <person name="Cichocki N."/>
            <person name="Veneault-Fourrey C."/>
            <person name="LaButti K."/>
            <person name="Lindquist E.A."/>
            <person name="Lipzen A."/>
            <person name="Lundell T."/>
            <person name="Morin E."/>
            <person name="Murat C."/>
            <person name="Sun H."/>
            <person name="Tunlid A."/>
            <person name="Henrissat B."/>
            <person name="Grigoriev I.V."/>
            <person name="Hibbett D.S."/>
            <person name="Martin F."/>
            <person name="Nordberg H.P."/>
            <person name="Cantor M.N."/>
            <person name="Hua S.X."/>
        </authorList>
    </citation>
    <scope>NUCLEOTIDE SEQUENCE [LARGE SCALE GENOMIC DNA]</scope>
    <source>
        <strain evidence="2 3">Ve08.2h10</strain>
    </source>
</reference>
<dbReference type="InterPro" id="IPR006073">
    <property type="entry name" value="GTP-bd"/>
</dbReference>
<dbReference type="InParanoid" id="A0A0D0E457"/>
<dbReference type="OrthoDB" id="8954335at2759"/>
<proteinExistence type="predicted"/>
<dbReference type="EMBL" id="KN824870">
    <property type="protein sequence ID" value="KIK99111.1"/>
    <property type="molecule type" value="Genomic_DNA"/>
</dbReference>
<dbReference type="CDD" id="cd00882">
    <property type="entry name" value="Ras_like_GTPase"/>
    <property type="match status" value="1"/>
</dbReference>
<evidence type="ECO:0000313" key="2">
    <source>
        <dbReference type="EMBL" id="KIK99111.1"/>
    </source>
</evidence>
<sequence>MLTKCPSPTATGAQTRRNVLIVGEVGVGKSSLINLITGQQHANTSNGARGCTLQSQEYTITLGSVQLALHDTAGLHEAVGRMKMDAYLDAVHQAYTLISKLESSGGINLLLFCMKGGRISMTMQQTYNLFVEVLCNYKVPVVIVATHLEGYDCMEEWWSENEKLISEYGLNSIGHACITATPGYRNMFMDKYEQSREMIRELLLDYSNRPSWKEEKANWVKRMMLHIHHWLPARRANRLDGSGLKKKLIKRCGFSVEDAEVVARRIEQCRGTTDSESSSWFTNEKFGVASESNNYVSFKY</sequence>
<accession>A0A0D0E457</accession>
<gene>
    <name evidence="2" type="ORF">PAXRUDRAFT_132812</name>
</gene>